<protein>
    <recommendedName>
        <fullName evidence="4">Transmembrane protein</fullName>
    </recommendedName>
</protein>
<name>A0A7C9NS57_9PROT</name>
<reference evidence="2 3" key="1">
    <citation type="submission" date="2019-09" db="EMBL/GenBank/DDBJ databases">
        <title>H2 Metabolism Revealed by Metagenomic Analysis in Subglacial Sediment of East Antarctica.</title>
        <authorList>
            <person name="Yang Z."/>
            <person name="Zhang Y."/>
            <person name="Lv Y."/>
            <person name="Yan W."/>
            <person name="Xiao X."/>
            <person name="Sun B."/>
            <person name="Ma H."/>
        </authorList>
    </citation>
    <scope>NUCLEOTIDE SEQUENCE [LARGE SCALE GENOMIC DNA]</scope>
    <source>
        <strain evidence="2">Bin2_2</strain>
    </source>
</reference>
<dbReference type="Proteomes" id="UP000483432">
    <property type="component" value="Unassembled WGS sequence"/>
</dbReference>
<dbReference type="AlphaFoldDB" id="A0A7C9NS57"/>
<comment type="caution">
    <text evidence="2">The sequence shown here is derived from an EMBL/GenBank/DDBJ whole genome shotgun (WGS) entry which is preliminary data.</text>
</comment>
<evidence type="ECO:0000256" key="1">
    <source>
        <dbReference type="SAM" id="Phobius"/>
    </source>
</evidence>
<feature type="transmembrane region" description="Helical" evidence="1">
    <location>
        <begin position="9"/>
        <end position="30"/>
    </location>
</feature>
<dbReference type="EMBL" id="JAAFGW010000034">
    <property type="protein sequence ID" value="NDP47481.1"/>
    <property type="molecule type" value="Genomic_DNA"/>
</dbReference>
<dbReference type="InterPro" id="IPR036249">
    <property type="entry name" value="Thioredoxin-like_sf"/>
</dbReference>
<organism evidence="2 3">
    <name type="scientific">Sulfuriferula multivorans</name>
    <dbReference type="NCBI Taxonomy" id="1559896"/>
    <lineage>
        <taxon>Bacteria</taxon>
        <taxon>Pseudomonadati</taxon>
        <taxon>Pseudomonadota</taxon>
        <taxon>Betaproteobacteria</taxon>
        <taxon>Nitrosomonadales</taxon>
        <taxon>Sulfuricellaceae</taxon>
        <taxon>Sulfuriferula</taxon>
    </lineage>
</organism>
<proteinExistence type="predicted"/>
<dbReference type="Gene3D" id="3.40.30.10">
    <property type="entry name" value="Glutaredoxin"/>
    <property type="match status" value="1"/>
</dbReference>
<keyword evidence="1" id="KW-0812">Transmembrane</keyword>
<sequence>MKLTSRGKLLMLIGVFLVPVVAAYVAYFGWRPAGHTNYGELFKATPLQQTQGVMLDGQPFTLDALQGKWVMVHVGPAQCDAGCAQQLYLMRQTRITQGKDQSRIERLWVLTDAAAPNGALLQEHPGLHVWRPENPAFIDQFPASLNRAGHIYLIDPLGNLMLRFPESPDPRGMMKDLKLLLKASQVG</sequence>
<gene>
    <name evidence="2" type="ORF">GZ085_03650</name>
</gene>
<accession>A0A7C9NS57</accession>
<evidence type="ECO:0008006" key="4">
    <source>
        <dbReference type="Google" id="ProtNLM"/>
    </source>
</evidence>
<dbReference type="SUPFAM" id="SSF52833">
    <property type="entry name" value="Thioredoxin-like"/>
    <property type="match status" value="1"/>
</dbReference>
<evidence type="ECO:0000313" key="2">
    <source>
        <dbReference type="EMBL" id="NDP47481.1"/>
    </source>
</evidence>
<keyword evidence="1" id="KW-0472">Membrane</keyword>
<keyword evidence="1" id="KW-1133">Transmembrane helix</keyword>
<evidence type="ECO:0000313" key="3">
    <source>
        <dbReference type="Proteomes" id="UP000483432"/>
    </source>
</evidence>